<gene>
    <name evidence="7" type="ORF">M9458_025327</name>
</gene>
<dbReference type="PANTHER" id="PTHR13673:SF0">
    <property type="entry name" value="VPS35 ENDOSOMAL PROTEIN-SORTING FACTOR-LIKE"/>
    <property type="match status" value="1"/>
</dbReference>
<comment type="caution">
    <text evidence="7">The sequence shown here is derived from an EMBL/GenBank/DDBJ whole genome shotgun (WGS) entry which is preliminary data.</text>
</comment>
<dbReference type="GO" id="GO:0015031">
    <property type="term" value="P:protein transport"/>
    <property type="evidence" value="ECO:0007669"/>
    <property type="project" value="UniProtKB-KW"/>
</dbReference>
<sequence>ALLLNSVMWAFRAEFVATRATDFIGMIKDCDEAGFPKHLLFASLGRSLSCADPPENERLSILNEAWKVITK</sequence>
<protein>
    <recommendedName>
        <fullName evidence="6">VPS35 endosomal protein-sorting factor-like</fullName>
    </recommendedName>
</protein>
<organism evidence="7 8">
    <name type="scientific">Cirrhinus mrigala</name>
    <name type="common">Mrigala</name>
    <dbReference type="NCBI Taxonomy" id="683832"/>
    <lineage>
        <taxon>Eukaryota</taxon>
        <taxon>Metazoa</taxon>
        <taxon>Chordata</taxon>
        <taxon>Craniata</taxon>
        <taxon>Vertebrata</taxon>
        <taxon>Euteleostomi</taxon>
        <taxon>Actinopterygii</taxon>
        <taxon>Neopterygii</taxon>
        <taxon>Teleostei</taxon>
        <taxon>Ostariophysi</taxon>
        <taxon>Cypriniformes</taxon>
        <taxon>Cyprinidae</taxon>
        <taxon>Labeoninae</taxon>
        <taxon>Labeonini</taxon>
        <taxon>Cirrhinus</taxon>
    </lineage>
</organism>
<dbReference type="InterPro" id="IPR029705">
    <property type="entry name" value="VPS35L"/>
</dbReference>
<accession>A0ABD0Q1D7</accession>
<feature type="non-terminal residue" evidence="7">
    <location>
        <position position="1"/>
    </location>
</feature>
<keyword evidence="4" id="KW-0967">Endosome</keyword>
<dbReference type="EMBL" id="JAMKFB020000012">
    <property type="protein sequence ID" value="KAL0179885.1"/>
    <property type="molecule type" value="Genomic_DNA"/>
</dbReference>
<comment type="similarity">
    <text evidence="2">Belongs to the VPS35L family.</text>
</comment>
<evidence type="ECO:0000256" key="3">
    <source>
        <dbReference type="ARBA" id="ARBA00022448"/>
    </source>
</evidence>
<dbReference type="PANTHER" id="PTHR13673">
    <property type="entry name" value="ESOPHAGEAL CANCER ASSOCIATED PROTEIN"/>
    <property type="match status" value="1"/>
</dbReference>
<dbReference type="GO" id="GO:0005768">
    <property type="term" value="C:endosome"/>
    <property type="evidence" value="ECO:0007669"/>
    <property type="project" value="UniProtKB-SubCell"/>
</dbReference>
<dbReference type="AlphaFoldDB" id="A0ABD0Q1D7"/>
<evidence type="ECO:0000256" key="5">
    <source>
        <dbReference type="ARBA" id="ARBA00022927"/>
    </source>
</evidence>
<reference evidence="7 8" key="1">
    <citation type="submission" date="2024-05" db="EMBL/GenBank/DDBJ databases">
        <title>Genome sequencing and assembly of Indian major carp, Cirrhinus mrigala (Hamilton, 1822).</title>
        <authorList>
            <person name="Mohindra V."/>
            <person name="Chowdhury L.M."/>
            <person name="Lal K."/>
            <person name="Jena J.K."/>
        </authorList>
    </citation>
    <scope>NUCLEOTIDE SEQUENCE [LARGE SCALE GENOMIC DNA]</scope>
    <source>
        <strain evidence="7">CM1030</strain>
        <tissue evidence="7">Blood</tissue>
    </source>
</reference>
<proteinExistence type="inferred from homology"/>
<dbReference type="Proteomes" id="UP001529510">
    <property type="component" value="Unassembled WGS sequence"/>
</dbReference>
<evidence type="ECO:0000256" key="2">
    <source>
        <dbReference type="ARBA" id="ARBA00010704"/>
    </source>
</evidence>
<keyword evidence="8" id="KW-1185">Reference proteome</keyword>
<feature type="non-terminal residue" evidence="7">
    <location>
        <position position="71"/>
    </location>
</feature>
<comment type="subcellular location">
    <subcellularLocation>
        <location evidence="1">Endosome</location>
    </subcellularLocation>
</comment>
<keyword evidence="3" id="KW-0813">Transport</keyword>
<keyword evidence="5" id="KW-0653">Protein transport</keyword>
<evidence type="ECO:0000313" key="8">
    <source>
        <dbReference type="Proteomes" id="UP001529510"/>
    </source>
</evidence>
<evidence type="ECO:0000256" key="4">
    <source>
        <dbReference type="ARBA" id="ARBA00022753"/>
    </source>
</evidence>
<evidence type="ECO:0000256" key="6">
    <source>
        <dbReference type="ARBA" id="ARBA00023838"/>
    </source>
</evidence>
<evidence type="ECO:0000256" key="1">
    <source>
        <dbReference type="ARBA" id="ARBA00004177"/>
    </source>
</evidence>
<evidence type="ECO:0000313" key="7">
    <source>
        <dbReference type="EMBL" id="KAL0179885.1"/>
    </source>
</evidence>
<name>A0ABD0Q1D7_CIRMR</name>